<dbReference type="Proteomes" id="UP001552594">
    <property type="component" value="Unassembled WGS sequence"/>
</dbReference>
<dbReference type="RefSeq" id="WP_109282725.1">
    <property type="nucleotide sequence ID" value="NZ_JBFAUK010000004.1"/>
</dbReference>
<accession>A0ABV3JTW9</accession>
<proteinExistence type="predicted"/>
<comment type="caution">
    <text evidence="2">The sequence shown here is derived from an EMBL/GenBank/DDBJ whole genome shotgun (WGS) entry which is preliminary data.</text>
</comment>
<name>A0ABV3JTW9_STRON</name>
<dbReference type="InterPro" id="IPR057170">
    <property type="entry name" value="DUF7848"/>
</dbReference>
<feature type="domain" description="DUF7848" evidence="1">
    <location>
        <begin position="1"/>
        <end position="75"/>
    </location>
</feature>
<gene>
    <name evidence="2" type="ORF">AB0L16_07380</name>
</gene>
<evidence type="ECO:0000313" key="2">
    <source>
        <dbReference type="EMBL" id="MEV5506284.1"/>
    </source>
</evidence>
<dbReference type="Pfam" id="PF25232">
    <property type="entry name" value="DUF7848"/>
    <property type="match status" value="1"/>
</dbReference>
<organism evidence="2 3">
    <name type="scientific">Streptomyces orinoci</name>
    <name type="common">Streptoverticillium orinoci</name>
    <dbReference type="NCBI Taxonomy" id="67339"/>
    <lineage>
        <taxon>Bacteria</taxon>
        <taxon>Bacillati</taxon>
        <taxon>Actinomycetota</taxon>
        <taxon>Actinomycetes</taxon>
        <taxon>Kitasatosporales</taxon>
        <taxon>Streptomycetaceae</taxon>
        <taxon>Streptomyces</taxon>
    </lineage>
</organism>
<keyword evidence="3" id="KW-1185">Reference proteome</keyword>
<evidence type="ECO:0000259" key="1">
    <source>
        <dbReference type="Pfam" id="PF25232"/>
    </source>
</evidence>
<sequence>MSAHTVIRFADWLIGPETAPEAPPIIHELECTTCNATSEATGDFEDARNWAFQHSGHNPSHTGYRENITRFWRATLLD</sequence>
<dbReference type="EMBL" id="JBFAUK010000004">
    <property type="protein sequence ID" value="MEV5506284.1"/>
    <property type="molecule type" value="Genomic_DNA"/>
</dbReference>
<reference evidence="2 3" key="1">
    <citation type="submission" date="2024-06" db="EMBL/GenBank/DDBJ databases">
        <title>The Natural Products Discovery Center: Release of the First 8490 Sequenced Strains for Exploring Actinobacteria Biosynthetic Diversity.</title>
        <authorList>
            <person name="Kalkreuter E."/>
            <person name="Kautsar S.A."/>
            <person name="Yang D."/>
            <person name="Bader C.D."/>
            <person name="Teijaro C.N."/>
            <person name="Fluegel L."/>
            <person name="Davis C.M."/>
            <person name="Simpson J.R."/>
            <person name="Lauterbach L."/>
            <person name="Steele A.D."/>
            <person name="Gui C."/>
            <person name="Meng S."/>
            <person name="Li G."/>
            <person name="Viehrig K."/>
            <person name="Ye F."/>
            <person name="Su P."/>
            <person name="Kiefer A.F."/>
            <person name="Nichols A."/>
            <person name="Cepeda A.J."/>
            <person name="Yan W."/>
            <person name="Fan B."/>
            <person name="Jiang Y."/>
            <person name="Adhikari A."/>
            <person name="Zheng C.-J."/>
            <person name="Schuster L."/>
            <person name="Cowan T.M."/>
            <person name="Smanski M.J."/>
            <person name="Chevrette M.G."/>
            <person name="De Carvalho L.P.S."/>
            <person name="Shen B."/>
        </authorList>
    </citation>
    <scope>NUCLEOTIDE SEQUENCE [LARGE SCALE GENOMIC DNA]</scope>
    <source>
        <strain evidence="2 3">NPDC052347</strain>
    </source>
</reference>
<evidence type="ECO:0000313" key="3">
    <source>
        <dbReference type="Proteomes" id="UP001552594"/>
    </source>
</evidence>
<protein>
    <recommendedName>
        <fullName evidence="1">DUF7848 domain-containing protein</fullName>
    </recommendedName>
</protein>